<protein>
    <submittedName>
        <fullName evidence="1">Uncharacterized protein</fullName>
    </submittedName>
</protein>
<dbReference type="EMBL" id="BSXG01000083">
    <property type="protein sequence ID" value="GME38477.1"/>
    <property type="molecule type" value="Genomic_DNA"/>
</dbReference>
<keyword evidence="2" id="KW-1185">Reference proteome</keyword>
<gene>
    <name evidence="1" type="primary">g11021</name>
    <name evidence="1" type="ORF">NpPPO83_00011021</name>
</gene>
<reference evidence="1" key="1">
    <citation type="submission" date="2024-09" db="EMBL/GenBank/DDBJ databases">
        <title>Draft Genome Sequences of Neofusicoccum parvum.</title>
        <authorList>
            <person name="Ashida A."/>
            <person name="Camagna M."/>
            <person name="Tanaka A."/>
            <person name="Takemoto D."/>
        </authorList>
    </citation>
    <scope>NUCLEOTIDE SEQUENCE</scope>
    <source>
        <strain evidence="1">PPO83</strain>
    </source>
</reference>
<comment type="caution">
    <text evidence="1">The sequence shown here is derived from an EMBL/GenBank/DDBJ whole genome shotgun (WGS) entry which is preliminary data.</text>
</comment>
<sequence length="350" mass="37098">MIALSSAVSTSPPPLLLGYTRDPTDPLARLRAQFPSLFLDDDNDNDARDPTPSHRASSPSVASTASTASTATLTDDDIFSAGPATSTIPTSARSGYYVDARKSVHPARRPRRRPGWGAEQEQAAVLREVGSWVADAAGRVRGRTGRKRRGKGQAVVLHQGGEGDERDSGVGGGAYCAPRTDASAFALPFPRYRYRRRAPDVVADEVGVGVVRGRVGAAAAATPLLACVCGWRRAGVVGAAVVAGLLLCRAVVRLVSGADVAGLCLLAQHVLLAGLAAFMLWLTARVMLAFRFTRLETGLAVVVEVLVGVIVVGGEEDLWQSLLLRFAAVGDFLRIRGNEYGALWDEKKEK</sequence>
<name>A0ACB5SFK0_9PEZI</name>
<proteinExistence type="predicted"/>
<dbReference type="Proteomes" id="UP001165186">
    <property type="component" value="Unassembled WGS sequence"/>
</dbReference>
<evidence type="ECO:0000313" key="1">
    <source>
        <dbReference type="EMBL" id="GME38477.1"/>
    </source>
</evidence>
<organism evidence="1 2">
    <name type="scientific">Neofusicoccum parvum</name>
    <dbReference type="NCBI Taxonomy" id="310453"/>
    <lineage>
        <taxon>Eukaryota</taxon>
        <taxon>Fungi</taxon>
        <taxon>Dikarya</taxon>
        <taxon>Ascomycota</taxon>
        <taxon>Pezizomycotina</taxon>
        <taxon>Dothideomycetes</taxon>
        <taxon>Dothideomycetes incertae sedis</taxon>
        <taxon>Botryosphaeriales</taxon>
        <taxon>Botryosphaeriaceae</taxon>
        <taxon>Neofusicoccum</taxon>
    </lineage>
</organism>
<accession>A0ACB5SFK0</accession>
<evidence type="ECO:0000313" key="2">
    <source>
        <dbReference type="Proteomes" id="UP001165186"/>
    </source>
</evidence>